<evidence type="ECO:0000256" key="7">
    <source>
        <dbReference type="ARBA" id="ARBA00023242"/>
    </source>
</evidence>
<reference evidence="9 10" key="1">
    <citation type="submission" date="2023-11" db="EMBL/GenBank/DDBJ databases">
        <authorList>
            <person name="Hedman E."/>
            <person name="Englund M."/>
            <person name="Stromberg M."/>
            <person name="Nyberg Akerstrom W."/>
            <person name="Nylinder S."/>
            <person name="Jareborg N."/>
            <person name="Kallberg Y."/>
            <person name="Kronander E."/>
        </authorList>
    </citation>
    <scope>NUCLEOTIDE SEQUENCE [LARGE SCALE GENOMIC DNA]</scope>
</reference>
<evidence type="ECO:0000259" key="8">
    <source>
        <dbReference type="Pfam" id="PF13359"/>
    </source>
</evidence>
<accession>A0AAV1L0Y6</accession>
<keyword evidence="4" id="KW-0540">Nuclease</keyword>
<evidence type="ECO:0000256" key="5">
    <source>
        <dbReference type="ARBA" id="ARBA00022723"/>
    </source>
</evidence>
<protein>
    <recommendedName>
        <fullName evidence="8">DDE Tnp4 domain-containing protein</fullName>
    </recommendedName>
</protein>
<dbReference type="PANTHER" id="PTHR22930">
    <property type="match status" value="1"/>
</dbReference>
<keyword evidence="10" id="KW-1185">Reference proteome</keyword>
<proteinExistence type="inferred from homology"/>
<evidence type="ECO:0000313" key="10">
    <source>
        <dbReference type="Proteomes" id="UP001314205"/>
    </source>
</evidence>
<dbReference type="InterPro" id="IPR045249">
    <property type="entry name" value="HARBI1-like"/>
</dbReference>
<evidence type="ECO:0000256" key="3">
    <source>
        <dbReference type="ARBA" id="ARBA00006958"/>
    </source>
</evidence>
<feature type="domain" description="DDE Tnp4" evidence="8">
    <location>
        <begin position="169"/>
        <end position="287"/>
    </location>
</feature>
<evidence type="ECO:0000256" key="6">
    <source>
        <dbReference type="ARBA" id="ARBA00022801"/>
    </source>
</evidence>
<comment type="subcellular location">
    <subcellularLocation>
        <location evidence="2">Nucleus</location>
    </subcellularLocation>
</comment>
<dbReference type="GO" id="GO:0046872">
    <property type="term" value="F:metal ion binding"/>
    <property type="evidence" value="ECO:0007669"/>
    <property type="project" value="UniProtKB-KW"/>
</dbReference>
<gene>
    <name evidence="9" type="ORF">PARMNEM_LOCUS8416</name>
</gene>
<evidence type="ECO:0000256" key="2">
    <source>
        <dbReference type="ARBA" id="ARBA00004123"/>
    </source>
</evidence>
<dbReference type="GO" id="GO:0016787">
    <property type="term" value="F:hydrolase activity"/>
    <property type="evidence" value="ECO:0007669"/>
    <property type="project" value="UniProtKB-KW"/>
</dbReference>
<comment type="caution">
    <text evidence="9">The sequence shown here is derived from an EMBL/GenBank/DDBJ whole genome shotgun (WGS) entry which is preliminary data.</text>
</comment>
<dbReference type="GO" id="GO:0004518">
    <property type="term" value="F:nuclease activity"/>
    <property type="evidence" value="ECO:0007669"/>
    <property type="project" value="UniProtKB-KW"/>
</dbReference>
<organism evidence="9 10">
    <name type="scientific">Parnassius mnemosyne</name>
    <name type="common">clouded apollo</name>
    <dbReference type="NCBI Taxonomy" id="213953"/>
    <lineage>
        <taxon>Eukaryota</taxon>
        <taxon>Metazoa</taxon>
        <taxon>Ecdysozoa</taxon>
        <taxon>Arthropoda</taxon>
        <taxon>Hexapoda</taxon>
        <taxon>Insecta</taxon>
        <taxon>Pterygota</taxon>
        <taxon>Neoptera</taxon>
        <taxon>Endopterygota</taxon>
        <taxon>Lepidoptera</taxon>
        <taxon>Glossata</taxon>
        <taxon>Ditrysia</taxon>
        <taxon>Papilionoidea</taxon>
        <taxon>Papilionidae</taxon>
        <taxon>Parnassiinae</taxon>
        <taxon>Parnassini</taxon>
        <taxon>Parnassius</taxon>
        <taxon>Driopa</taxon>
    </lineage>
</organism>
<dbReference type="GO" id="GO:0005634">
    <property type="term" value="C:nucleus"/>
    <property type="evidence" value="ECO:0007669"/>
    <property type="project" value="UniProtKB-SubCell"/>
</dbReference>
<keyword evidence="6" id="KW-0378">Hydrolase</keyword>
<comment type="cofactor">
    <cofactor evidence="1">
        <name>a divalent metal cation</name>
        <dbReference type="ChEBI" id="CHEBI:60240"/>
    </cofactor>
</comment>
<dbReference type="EMBL" id="CAVLGL010000082">
    <property type="protein sequence ID" value="CAK1587662.1"/>
    <property type="molecule type" value="Genomic_DNA"/>
</dbReference>
<evidence type="ECO:0000256" key="1">
    <source>
        <dbReference type="ARBA" id="ARBA00001968"/>
    </source>
</evidence>
<dbReference type="Pfam" id="PF13359">
    <property type="entry name" value="DDE_Tnp_4"/>
    <property type="match status" value="1"/>
</dbReference>
<dbReference type="PANTHER" id="PTHR22930:SF85">
    <property type="entry name" value="GH03217P-RELATED"/>
    <property type="match status" value="1"/>
</dbReference>
<comment type="similarity">
    <text evidence="3">Belongs to the HARBI1 family.</text>
</comment>
<dbReference type="InterPro" id="IPR027806">
    <property type="entry name" value="HARBI1_dom"/>
</dbReference>
<keyword evidence="7" id="KW-0539">Nucleus</keyword>
<dbReference type="Proteomes" id="UP001314205">
    <property type="component" value="Unassembled WGS sequence"/>
</dbReference>
<keyword evidence="5" id="KW-0479">Metal-binding</keyword>
<evidence type="ECO:0000256" key="4">
    <source>
        <dbReference type="ARBA" id="ARBA00022722"/>
    </source>
</evidence>
<dbReference type="AlphaFoldDB" id="A0AAV1L0Y6"/>
<evidence type="ECO:0000313" key="9">
    <source>
        <dbReference type="EMBL" id="CAK1587662.1"/>
    </source>
</evidence>
<name>A0AAV1L0Y6_9NEOP</name>
<sequence>MDRHYFIDDMRVIVEINEVVNQIPLMRRVTFYKIRKNPLEELQEAEFKMKYRFSRGTAVFLIDIVKNDLAGDSRGGFIPPHLKVLTAIRTWARGEIQDDAGDLSGMSQPRISLVCKEVALALVAQRAQWIKMPQSDVEQKHVITGFYSVCGFRQVIGAIDCTHIRIPKVVSNANLEIMEIVAHWRGSTHDSRIFNESRIKQRFEQSEFKGRLLGDSGYACTPYLFTPILRPNTQKEEMYNRSHIRTRNTVERCFGVWKQRFRCLQLGLNTKLVNTKLYVAALAILQNIAMHKQDLLEDAIEDDRNVPVTELVNNYLRGSSVRAAFINENFKNN</sequence>